<proteinExistence type="inferred from homology"/>
<dbReference type="NCBIfam" id="TIGR01575">
    <property type="entry name" value="rimI"/>
    <property type="match status" value="1"/>
</dbReference>
<keyword evidence="5" id="KW-0687">Ribonucleoprotein</keyword>
<gene>
    <name evidence="5" type="primary">rimI</name>
    <name evidence="5" type="ORF">IAC95_00105</name>
</gene>
<dbReference type="AlphaFoldDB" id="A0A9D1J755"/>
<dbReference type="InterPro" id="IPR051556">
    <property type="entry name" value="N-term/lysine_N-AcTrnsfr"/>
</dbReference>
<comment type="catalytic activity">
    <reaction evidence="3">
        <text>N-terminal L-alanyl-[ribosomal protein bS18] + acetyl-CoA = N-terminal N(alpha)-acetyl-L-alanyl-[ribosomal protein bS18] + CoA + H(+)</text>
        <dbReference type="Rhea" id="RHEA:43756"/>
        <dbReference type="Rhea" id="RHEA-COMP:10676"/>
        <dbReference type="Rhea" id="RHEA-COMP:10677"/>
        <dbReference type="ChEBI" id="CHEBI:15378"/>
        <dbReference type="ChEBI" id="CHEBI:57287"/>
        <dbReference type="ChEBI" id="CHEBI:57288"/>
        <dbReference type="ChEBI" id="CHEBI:64718"/>
        <dbReference type="ChEBI" id="CHEBI:83683"/>
        <dbReference type="EC" id="2.3.1.266"/>
    </reaction>
</comment>
<evidence type="ECO:0000259" key="4">
    <source>
        <dbReference type="PROSITE" id="PS51186"/>
    </source>
</evidence>
<protein>
    <recommendedName>
        <fullName evidence="3">[Ribosomal protein bS18]-alanine N-acetyltransferase</fullName>
        <ecNumber evidence="3">2.3.1.266</ecNumber>
    </recommendedName>
</protein>
<comment type="function">
    <text evidence="3">Acetylates the N-terminal alanine of ribosomal protein bS18.</text>
</comment>
<accession>A0A9D1J755</accession>
<keyword evidence="1" id="KW-0808">Transferase</keyword>
<name>A0A9D1J755_9BACT</name>
<dbReference type="GO" id="GO:0005840">
    <property type="term" value="C:ribosome"/>
    <property type="evidence" value="ECO:0007669"/>
    <property type="project" value="UniProtKB-KW"/>
</dbReference>
<dbReference type="EMBL" id="DVHL01000002">
    <property type="protein sequence ID" value="HIR65284.1"/>
    <property type="molecule type" value="Genomic_DNA"/>
</dbReference>
<dbReference type="InterPro" id="IPR016181">
    <property type="entry name" value="Acyl_CoA_acyltransferase"/>
</dbReference>
<evidence type="ECO:0000313" key="5">
    <source>
        <dbReference type="EMBL" id="HIR65284.1"/>
    </source>
</evidence>
<evidence type="ECO:0000256" key="1">
    <source>
        <dbReference type="ARBA" id="ARBA00022679"/>
    </source>
</evidence>
<dbReference type="Pfam" id="PF00583">
    <property type="entry name" value="Acetyltransf_1"/>
    <property type="match status" value="1"/>
</dbReference>
<dbReference type="PROSITE" id="PS51186">
    <property type="entry name" value="GNAT"/>
    <property type="match status" value="1"/>
</dbReference>
<dbReference type="InterPro" id="IPR006464">
    <property type="entry name" value="AcTrfase_RimI/Ard1"/>
</dbReference>
<organism evidence="5 6">
    <name type="scientific">Candidatus Fimimonas gallinarum</name>
    <dbReference type="NCBI Taxonomy" id="2840821"/>
    <lineage>
        <taxon>Bacteria</taxon>
        <taxon>Pseudomonadati</taxon>
        <taxon>Myxococcota</taxon>
        <taxon>Myxococcia</taxon>
        <taxon>Myxococcales</taxon>
        <taxon>Cystobacterineae</taxon>
        <taxon>Myxococcaceae</taxon>
        <taxon>Myxococcaceae incertae sedis</taxon>
        <taxon>Candidatus Fimimonas</taxon>
    </lineage>
</organism>
<feature type="domain" description="N-acetyltransferase" evidence="4">
    <location>
        <begin position="2"/>
        <end position="150"/>
    </location>
</feature>
<evidence type="ECO:0000256" key="2">
    <source>
        <dbReference type="ARBA" id="ARBA00023315"/>
    </source>
</evidence>
<dbReference type="GO" id="GO:0005737">
    <property type="term" value="C:cytoplasm"/>
    <property type="evidence" value="ECO:0007669"/>
    <property type="project" value="UniProtKB-SubCell"/>
</dbReference>
<dbReference type="PANTHER" id="PTHR42919">
    <property type="entry name" value="N-ALPHA-ACETYLTRANSFERASE"/>
    <property type="match status" value="1"/>
</dbReference>
<dbReference type="EC" id="2.3.1.266" evidence="3"/>
<comment type="similarity">
    <text evidence="3">Belongs to the acetyltransferase family. RimI subfamily.</text>
</comment>
<keyword evidence="5" id="KW-0689">Ribosomal protein</keyword>
<dbReference type="InterPro" id="IPR000182">
    <property type="entry name" value="GNAT_dom"/>
</dbReference>
<reference evidence="5" key="1">
    <citation type="submission" date="2020-10" db="EMBL/GenBank/DDBJ databases">
        <authorList>
            <person name="Gilroy R."/>
        </authorList>
    </citation>
    <scope>NUCLEOTIDE SEQUENCE</scope>
    <source>
        <strain evidence="5">CHK121-14286</strain>
    </source>
</reference>
<keyword evidence="2" id="KW-0012">Acyltransferase</keyword>
<dbReference type="Gene3D" id="3.40.630.30">
    <property type="match status" value="1"/>
</dbReference>
<reference evidence="5" key="2">
    <citation type="journal article" date="2021" name="PeerJ">
        <title>Extensive microbial diversity within the chicken gut microbiome revealed by metagenomics and culture.</title>
        <authorList>
            <person name="Gilroy R."/>
            <person name="Ravi A."/>
            <person name="Getino M."/>
            <person name="Pursley I."/>
            <person name="Horton D.L."/>
            <person name="Alikhan N.F."/>
            <person name="Baker D."/>
            <person name="Gharbi K."/>
            <person name="Hall N."/>
            <person name="Watson M."/>
            <person name="Adriaenssens E.M."/>
            <person name="Foster-Nyarko E."/>
            <person name="Jarju S."/>
            <person name="Secka A."/>
            <person name="Antonio M."/>
            <person name="Oren A."/>
            <person name="Chaudhuri R.R."/>
            <person name="La Ragione R."/>
            <person name="Hildebrand F."/>
            <person name="Pallen M.J."/>
        </authorList>
    </citation>
    <scope>NUCLEOTIDE SEQUENCE</scope>
    <source>
        <strain evidence="5">CHK121-14286</strain>
    </source>
</reference>
<evidence type="ECO:0000313" key="6">
    <source>
        <dbReference type="Proteomes" id="UP000824200"/>
    </source>
</evidence>
<dbReference type="CDD" id="cd04301">
    <property type="entry name" value="NAT_SF"/>
    <property type="match status" value="1"/>
</dbReference>
<dbReference type="PANTHER" id="PTHR42919:SF8">
    <property type="entry name" value="N-ALPHA-ACETYLTRANSFERASE 50"/>
    <property type="match status" value="1"/>
</dbReference>
<keyword evidence="3" id="KW-0963">Cytoplasm</keyword>
<sequence>MIEKLQYTMQNVIQLAQLEKICFGKDAWSINNLRGEFLNEFSHFFAEVREGKIVGYVCVRTVYEEAQVCNVAVLPEYRRQGIAENLVRHMTLFSAEKQCERCELEVNTQNTPAIGLYEKCGFSVVGTRKNFYRKSRYSSRDAYTMVLQLKN</sequence>
<dbReference type="Proteomes" id="UP000824200">
    <property type="component" value="Unassembled WGS sequence"/>
</dbReference>
<comment type="caution">
    <text evidence="5">The sequence shown here is derived from an EMBL/GenBank/DDBJ whole genome shotgun (WGS) entry which is preliminary data.</text>
</comment>
<dbReference type="GO" id="GO:0008999">
    <property type="term" value="F:protein-N-terminal-alanine acetyltransferase activity"/>
    <property type="evidence" value="ECO:0007669"/>
    <property type="project" value="UniProtKB-EC"/>
</dbReference>
<dbReference type="SUPFAM" id="SSF55729">
    <property type="entry name" value="Acyl-CoA N-acyltransferases (Nat)"/>
    <property type="match status" value="1"/>
</dbReference>
<comment type="subcellular location">
    <subcellularLocation>
        <location evidence="3">Cytoplasm</location>
    </subcellularLocation>
</comment>
<evidence type="ECO:0000256" key="3">
    <source>
        <dbReference type="RuleBase" id="RU363094"/>
    </source>
</evidence>